<dbReference type="Pfam" id="PF03464">
    <property type="entry name" value="eRF1_2"/>
    <property type="match status" value="1"/>
</dbReference>
<dbReference type="Proteomes" id="UP000095280">
    <property type="component" value="Unplaced"/>
</dbReference>
<dbReference type="Pfam" id="PF03463">
    <property type="entry name" value="eRF1_1"/>
    <property type="match status" value="1"/>
</dbReference>
<comment type="subcellular location">
    <subcellularLocation>
        <location evidence="1">Cytoplasm</location>
    </subcellularLocation>
</comment>
<evidence type="ECO:0000256" key="5">
    <source>
        <dbReference type="ARBA" id="ARBA00022917"/>
    </source>
</evidence>
<evidence type="ECO:0000256" key="2">
    <source>
        <dbReference type="ARBA" id="ARBA00005326"/>
    </source>
</evidence>
<feature type="domain" description="eRF1/Pelota-like N-terminal" evidence="6">
    <location>
        <begin position="20"/>
        <end position="155"/>
    </location>
</feature>
<dbReference type="Gene3D" id="3.30.960.10">
    <property type="entry name" value="eRF1 domain 1"/>
    <property type="match status" value="1"/>
</dbReference>
<dbReference type="WBParaSite" id="maker-uti_cns_0010897-snap-gene-0.3-mRNA-1">
    <property type="protein sequence ID" value="maker-uti_cns_0010897-snap-gene-0.3-mRNA-1"/>
    <property type="gene ID" value="maker-uti_cns_0010897-snap-gene-0.3"/>
</dbReference>
<dbReference type="InterPro" id="IPR042226">
    <property type="entry name" value="eFR1_2_sf"/>
</dbReference>
<dbReference type="InterPro" id="IPR005140">
    <property type="entry name" value="eRF1_Pelota-like_N"/>
</dbReference>
<dbReference type="InterPro" id="IPR029064">
    <property type="entry name" value="Ribosomal_eL30-like_sf"/>
</dbReference>
<proteinExistence type="inferred from homology"/>
<comment type="similarity">
    <text evidence="2">Belongs to the eukaryotic release factor 1 family.</text>
</comment>
<reference evidence="8" key="1">
    <citation type="submission" date="2016-11" db="UniProtKB">
        <authorList>
            <consortium name="WormBaseParasite"/>
        </authorList>
    </citation>
    <scope>IDENTIFICATION</scope>
</reference>
<dbReference type="PANTHER" id="PTHR10113">
    <property type="entry name" value="PEPTIDE CHAIN RELEASE FACTOR SUBUNIT 1"/>
    <property type="match status" value="1"/>
</dbReference>
<dbReference type="NCBIfam" id="TIGR03676">
    <property type="entry name" value="aRF1_eRF1"/>
    <property type="match status" value="1"/>
</dbReference>
<dbReference type="InterPro" id="IPR005141">
    <property type="entry name" value="eRF1_2"/>
</dbReference>
<dbReference type="SUPFAM" id="SSF55315">
    <property type="entry name" value="L30e-like"/>
    <property type="match status" value="1"/>
</dbReference>
<dbReference type="InterPro" id="IPR024049">
    <property type="entry name" value="eRF1_1_sf"/>
</dbReference>
<protein>
    <recommendedName>
        <fullName evidence="3">Eukaryotic peptide chain release factor subunit 1</fullName>
    </recommendedName>
</protein>
<evidence type="ECO:0000313" key="8">
    <source>
        <dbReference type="WBParaSite" id="maker-uti_cns_0010897-snap-gene-0.3-mRNA-1"/>
    </source>
</evidence>
<keyword evidence="7" id="KW-1185">Reference proteome</keyword>
<dbReference type="InterPro" id="IPR004403">
    <property type="entry name" value="Peptide_chain-rel_eRF1/aRF1"/>
</dbReference>
<dbReference type="SUPFAM" id="SSF55481">
    <property type="entry name" value="N-terminal domain of eukaryotic peptide chain release factor subunit 1, ERF1"/>
    <property type="match status" value="1"/>
</dbReference>
<evidence type="ECO:0000259" key="6">
    <source>
        <dbReference type="SMART" id="SM01194"/>
    </source>
</evidence>
<evidence type="ECO:0000256" key="4">
    <source>
        <dbReference type="ARBA" id="ARBA00022490"/>
    </source>
</evidence>
<dbReference type="Gene3D" id="3.30.420.60">
    <property type="entry name" value="eRF1 domain 2"/>
    <property type="match status" value="1"/>
</dbReference>
<keyword evidence="5" id="KW-0648">Protein biosynthesis</keyword>
<organism evidence="7 8">
    <name type="scientific">Macrostomum lignano</name>
    <dbReference type="NCBI Taxonomy" id="282301"/>
    <lineage>
        <taxon>Eukaryota</taxon>
        <taxon>Metazoa</taxon>
        <taxon>Spiralia</taxon>
        <taxon>Lophotrochozoa</taxon>
        <taxon>Platyhelminthes</taxon>
        <taxon>Rhabditophora</taxon>
        <taxon>Macrostomorpha</taxon>
        <taxon>Macrostomida</taxon>
        <taxon>Macrostomidae</taxon>
        <taxon>Macrostomum</taxon>
    </lineage>
</organism>
<dbReference type="GO" id="GO:0005737">
    <property type="term" value="C:cytoplasm"/>
    <property type="evidence" value="ECO:0007669"/>
    <property type="project" value="UniProtKB-SubCell"/>
</dbReference>
<dbReference type="Pfam" id="PF03465">
    <property type="entry name" value="eRF1_3"/>
    <property type="match status" value="1"/>
</dbReference>
<dbReference type="Gene3D" id="3.30.1330.30">
    <property type="match status" value="1"/>
</dbReference>
<accession>A0A1I8I9V1</accession>
<sequence length="473" mass="51249">MATALAVNQPSAFSADFRSQELQQQQQWKLKRLLRALDGVRGHNGTSLITLLVPPRHPLSRPAKLLAEEIGAAGNIKSRANRLAVLWALASVQQRLKVYSRVPDNGLVIFCGTIVTEDGKEKKVTIDLEPCKPVQSPIYLCDSRFHTEALQSMLETDERRFGFIVLDGSGALFAVLSGSERRVLHRMSVELPRKHGRGGQSAVRFARIRLEKRHNYLRKVAELASGLFLEPDSGRPAVDGLVLAGSADFKVELQQGGLLDARLAGKVVDIAYGGEVGLNQAIELASDCLTGLAYLEEKRCLARLFEELGHGRQQLVCYGVGQTVAALESGAVDTVLAWEELPYDCVLTASRQLKLIPRQACRSAAGGQHGDGVEVTDCGLDEPRPLIDWLADAGCPAAGAQLRVLACRSPEGVQFANGFGGLAGLLRYPLDWEDPESLQSGAQTDAEAVADEDASDVYDCFDLGDYYVVANDS</sequence>
<evidence type="ECO:0000256" key="1">
    <source>
        <dbReference type="ARBA" id="ARBA00004496"/>
    </source>
</evidence>
<evidence type="ECO:0000313" key="7">
    <source>
        <dbReference type="Proteomes" id="UP000095280"/>
    </source>
</evidence>
<dbReference type="InterPro" id="IPR005142">
    <property type="entry name" value="eRF1_3"/>
</dbReference>
<dbReference type="SUPFAM" id="SSF53137">
    <property type="entry name" value="Translational machinery components"/>
    <property type="match status" value="1"/>
</dbReference>
<dbReference type="SMART" id="SM01194">
    <property type="entry name" value="eRF1_1"/>
    <property type="match status" value="1"/>
</dbReference>
<dbReference type="GO" id="GO:0003747">
    <property type="term" value="F:translation release factor activity"/>
    <property type="evidence" value="ECO:0007669"/>
    <property type="project" value="InterPro"/>
</dbReference>
<dbReference type="AlphaFoldDB" id="A0A1I8I9V1"/>
<evidence type="ECO:0000256" key="3">
    <source>
        <dbReference type="ARBA" id="ARBA00013382"/>
    </source>
</evidence>
<keyword evidence="4" id="KW-0963">Cytoplasm</keyword>
<name>A0A1I8I9V1_9PLAT</name>